<dbReference type="RefSeq" id="WP_126538754.1">
    <property type="nucleotide sequence ID" value="NZ_AP018560.1"/>
</dbReference>
<comment type="similarity">
    <text evidence="2 6">Belongs to the band 7/mec-2 family. HflC subfamily.</text>
</comment>
<dbReference type="GO" id="GO:0016020">
    <property type="term" value="C:membrane"/>
    <property type="evidence" value="ECO:0007669"/>
    <property type="project" value="UniProtKB-SubCell"/>
</dbReference>
<dbReference type="CDD" id="cd03405">
    <property type="entry name" value="SPFH_HflC"/>
    <property type="match status" value="1"/>
</dbReference>
<organism evidence="8 9">
    <name type="scientific">Aerosticca soli</name>
    <dbReference type="NCBI Taxonomy" id="2010829"/>
    <lineage>
        <taxon>Bacteria</taxon>
        <taxon>Pseudomonadati</taxon>
        <taxon>Pseudomonadota</taxon>
        <taxon>Gammaproteobacteria</taxon>
        <taxon>Lysobacterales</taxon>
        <taxon>Rhodanobacteraceae</taxon>
        <taxon>Aerosticca</taxon>
    </lineage>
</organism>
<sequence length="289" mass="31989">MKLGAAILLALLVLLGLDSVYLVNEGQSALVVEFGRLVRSEKTPGIHLKLPLVERVVRLDERILQLDAAPERYLAAGNRNVSVDFYAKWRIADAATYYRATRADRVLAAQRLTPVLKNALRAEIANHALDELVVEGADGMLDEVRRRVDAGVRESLGVTLVDVRIKRLELPAEVREAVYQHMRAERLAEAGSLRAAGQEAAAKLRAEADRDAQSVRAEADRDAARLRGEGDAEAATIYAQAYGQDAEFFAFYRSLVSYRRAFRDGNGTVVLKPGEGFLRYFDDTDHAKP</sequence>
<evidence type="ECO:0000313" key="9">
    <source>
        <dbReference type="Proteomes" id="UP000270530"/>
    </source>
</evidence>
<keyword evidence="3" id="KW-0812">Transmembrane</keyword>
<accession>A0A2Z6E7D7</accession>
<comment type="function">
    <text evidence="6">HflC and HflK could regulate a protease.</text>
</comment>
<evidence type="ECO:0000256" key="1">
    <source>
        <dbReference type="ARBA" id="ARBA00004167"/>
    </source>
</evidence>
<comment type="subcellular location">
    <subcellularLocation>
        <location evidence="1">Membrane</location>
        <topology evidence="1">Single-pass membrane protein</topology>
    </subcellularLocation>
</comment>
<dbReference type="InterPro" id="IPR036013">
    <property type="entry name" value="Band_7/SPFH_dom_sf"/>
</dbReference>
<evidence type="ECO:0000313" key="8">
    <source>
        <dbReference type="EMBL" id="BBD80631.1"/>
    </source>
</evidence>
<dbReference type="SMART" id="SM00244">
    <property type="entry name" value="PHB"/>
    <property type="match status" value="1"/>
</dbReference>
<evidence type="ECO:0000256" key="5">
    <source>
        <dbReference type="ARBA" id="ARBA00023136"/>
    </source>
</evidence>
<evidence type="ECO:0000256" key="6">
    <source>
        <dbReference type="PIRNR" id="PIRNR005651"/>
    </source>
</evidence>
<keyword evidence="4" id="KW-1133">Transmembrane helix</keyword>
<protein>
    <recommendedName>
        <fullName evidence="6">Protein HflC</fullName>
    </recommendedName>
</protein>
<dbReference type="AlphaFoldDB" id="A0A2Z6E7D7"/>
<evidence type="ECO:0000256" key="3">
    <source>
        <dbReference type="ARBA" id="ARBA00022692"/>
    </source>
</evidence>
<reference evidence="9" key="1">
    <citation type="submission" date="2018-04" db="EMBL/GenBank/DDBJ databases">
        <authorList>
            <person name="Watanabe M."/>
            <person name="Kojima H."/>
        </authorList>
    </citation>
    <scope>NUCLEOTIDE SEQUENCE [LARGE SCALE GENOMIC DNA]</scope>
    <source>
        <strain evidence="9">Dysh456</strain>
    </source>
</reference>
<keyword evidence="9" id="KW-1185">Reference proteome</keyword>
<dbReference type="Gene3D" id="3.30.479.30">
    <property type="entry name" value="Band 7 domain"/>
    <property type="match status" value="1"/>
</dbReference>
<feature type="domain" description="Band 7" evidence="7">
    <location>
        <begin position="18"/>
        <end position="182"/>
    </location>
</feature>
<evidence type="ECO:0000256" key="2">
    <source>
        <dbReference type="ARBA" id="ARBA00007862"/>
    </source>
</evidence>
<evidence type="ECO:0000259" key="7">
    <source>
        <dbReference type="SMART" id="SM00244"/>
    </source>
</evidence>
<dbReference type="OrthoDB" id="9812991at2"/>
<evidence type="ECO:0000256" key="4">
    <source>
        <dbReference type="ARBA" id="ARBA00022989"/>
    </source>
</evidence>
<dbReference type="Pfam" id="PF01145">
    <property type="entry name" value="Band_7"/>
    <property type="match status" value="1"/>
</dbReference>
<dbReference type="InterPro" id="IPR001107">
    <property type="entry name" value="Band_7"/>
</dbReference>
<proteinExistence type="inferred from homology"/>
<dbReference type="PANTHER" id="PTHR42911:SF1">
    <property type="entry name" value="MODULATOR OF FTSH PROTEASE HFLC"/>
    <property type="match status" value="1"/>
</dbReference>
<dbReference type="PIRSF" id="PIRSF005651">
    <property type="entry name" value="HflC"/>
    <property type="match status" value="1"/>
</dbReference>
<dbReference type="InterPro" id="IPR010200">
    <property type="entry name" value="HflC"/>
</dbReference>
<reference evidence="9" key="2">
    <citation type="submission" date="2018-06" db="EMBL/GenBank/DDBJ databases">
        <title>Genome sequence of Rhodanobacteraceae bacterium strain Dysh456.</title>
        <authorList>
            <person name="Fukui M."/>
        </authorList>
    </citation>
    <scope>NUCLEOTIDE SEQUENCE [LARGE SCALE GENOMIC DNA]</scope>
    <source>
        <strain evidence="9">Dysh456</strain>
    </source>
</reference>
<dbReference type="EMBL" id="AP018560">
    <property type="protein sequence ID" value="BBD80631.1"/>
    <property type="molecule type" value="Genomic_DNA"/>
</dbReference>
<dbReference type="SUPFAM" id="SSF117892">
    <property type="entry name" value="Band 7/SPFH domain"/>
    <property type="match status" value="1"/>
</dbReference>
<dbReference type="PANTHER" id="PTHR42911">
    <property type="entry name" value="MODULATOR OF FTSH PROTEASE HFLC"/>
    <property type="match status" value="1"/>
</dbReference>
<dbReference type="KEGG" id="rbd:ALSL_1996"/>
<keyword evidence="5" id="KW-0472">Membrane</keyword>
<gene>
    <name evidence="8" type="ORF">ALSL_1996</name>
</gene>
<dbReference type="Proteomes" id="UP000270530">
    <property type="component" value="Chromosome"/>
</dbReference>
<name>A0A2Z6E7D7_9GAMM</name>